<comment type="caution">
    <text evidence="1">The sequence shown here is derived from an EMBL/GenBank/DDBJ whole genome shotgun (WGS) entry which is preliminary data.</text>
</comment>
<dbReference type="RefSeq" id="WP_194663876.1">
    <property type="nucleotide sequence ID" value="NZ_RDPI01000019.1"/>
</dbReference>
<gene>
    <name evidence="1" type="ORF">ERJ77_19125</name>
</gene>
<organism evidence="1 2">
    <name type="scientific">Vibrio anguillarum</name>
    <name type="common">Listonella anguillarum</name>
    <dbReference type="NCBI Taxonomy" id="55601"/>
    <lineage>
        <taxon>Bacteria</taxon>
        <taxon>Pseudomonadati</taxon>
        <taxon>Pseudomonadota</taxon>
        <taxon>Gammaproteobacteria</taxon>
        <taxon>Vibrionales</taxon>
        <taxon>Vibrionaceae</taxon>
        <taxon>Vibrio</taxon>
    </lineage>
</organism>
<sequence>MMKIDINNLKHWHLSVDGELAGHYIQRVLGVQLKGFAMALVVKEAEAERIQLEKLGYKVAFIQPKGDYTSYSEVMAKLKELGREDDLGLLEHLRGDYAQS</sequence>
<proteinExistence type="predicted"/>
<dbReference type="EMBL" id="SCLC01000213">
    <property type="protein sequence ID" value="MBF4436567.1"/>
    <property type="molecule type" value="Genomic_DNA"/>
</dbReference>
<evidence type="ECO:0000313" key="2">
    <source>
        <dbReference type="Proteomes" id="UP000786185"/>
    </source>
</evidence>
<name>A0AAW4BE80_VIBAN</name>
<dbReference type="AlphaFoldDB" id="A0AAW4BE80"/>
<reference evidence="1" key="1">
    <citation type="journal article" date="2021" name="PeerJ">
        <title>Analysis of 44 Vibrio anguillarum genomes reveals high genetic diversity.</title>
        <authorList>
            <person name="Hansen M.J."/>
            <person name="Dalsgaard I."/>
        </authorList>
    </citation>
    <scope>NUCLEOTIDE SEQUENCE</scope>
    <source>
        <strain evidence="1">850617-1/1</strain>
    </source>
</reference>
<accession>A0AAW4BE80</accession>
<evidence type="ECO:0000313" key="1">
    <source>
        <dbReference type="EMBL" id="MBF4436567.1"/>
    </source>
</evidence>
<dbReference type="Proteomes" id="UP000786185">
    <property type="component" value="Unassembled WGS sequence"/>
</dbReference>
<protein>
    <submittedName>
        <fullName evidence="1">Uncharacterized protein</fullName>
    </submittedName>
</protein>